<dbReference type="RefSeq" id="WP_168962830.1">
    <property type="nucleotide sequence ID" value="NZ_JABAEW010000023.1"/>
</dbReference>
<feature type="region of interest" description="Disordered" evidence="1">
    <location>
        <begin position="1"/>
        <end position="35"/>
    </location>
</feature>
<gene>
    <name evidence="2" type="ORF">HF882_12375</name>
</gene>
<name>A0A848AWU0_9BACT</name>
<dbReference type="EMBL" id="JABAEW010000023">
    <property type="protein sequence ID" value="NMD87381.1"/>
    <property type="molecule type" value="Genomic_DNA"/>
</dbReference>
<evidence type="ECO:0000313" key="3">
    <source>
        <dbReference type="Proteomes" id="UP000576225"/>
    </source>
</evidence>
<dbReference type="AlphaFoldDB" id="A0A848AWU0"/>
<evidence type="ECO:0000313" key="2">
    <source>
        <dbReference type="EMBL" id="NMD87381.1"/>
    </source>
</evidence>
<protein>
    <submittedName>
        <fullName evidence="2">Uncharacterized protein</fullName>
    </submittedName>
</protein>
<proteinExistence type="predicted"/>
<feature type="compositionally biased region" description="Basic and acidic residues" evidence="1">
    <location>
        <begin position="18"/>
        <end position="35"/>
    </location>
</feature>
<accession>A0A848AWU0</accession>
<sequence length="67" mass="7245">MNYGNRNPHLRNAGPQSSKEKKQNEQKGGGVHDGECRVLHVRQSGGSVSRSGDAIANWVNESVTVSK</sequence>
<dbReference type="Proteomes" id="UP000576225">
    <property type="component" value="Unassembled WGS sequence"/>
</dbReference>
<organism evidence="2 3">
    <name type="scientific">Victivallis vadensis</name>
    <dbReference type="NCBI Taxonomy" id="172901"/>
    <lineage>
        <taxon>Bacteria</taxon>
        <taxon>Pseudomonadati</taxon>
        <taxon>Lentisphaerota</taxon>
        <taxon>Lentisphaeria</taxon>
        <taxon>Victivallales</taxon>
        <taxon>Victivallaceae</taxon>
        <taxon>Victivallis</taxon>
    </lineage>
</organism>
<evidence type="ECO:0000256" key="1">
    <source>
        <dbReference type="SAM" id="MobiDB-lite"/>
    </source>
</evidence>
<comment type="caution">
    <text evidence="2">The sequence shown here is derived from an EMBL/GenBank/DDBJ whole genome shotgun (WGS) entry which is preliminary data.</text>
</comment>
<reference evidence="2 3" key="1">
    <citation type="submission" date="2020-04" db="EMBL/GenBank/DDBJ databases">
        <authorList>
            <person name="Hitch T.C.A."/>
            <person name="Wylensek D."/>
            <person name="Clavel T."/>
        </authorList>
    </citation>
    <scope>NUCLEOTIDE SEQUENCE [LARGE SCALE GENOMIC DNA]</scope>
    <source>
        <strain evidence="2 3">COR2-253-APC-1A</strain>
    </source>
</reference>